<dbReference type="PANTHER" id="PTHR32409">
    <property type="entry name" value="MITOCHONDRIAL IMPORT RECEPTOR SUBUNIT TOM20-1-RELATED"/>
    <property type="match status" value="1"/>
</dbReference>
<dbReference type="Gene3D" id="1.25.40.10">
    <property type="entry name" value="Tetratricopeptide repeat domain"/>
    <property type="match status" value="1"/>
</dbReference>
<evidence type="ECO:0000256" key="10">
    <source>
        <dbReference type="ARBA" id="ARBA00023136"/>
    </source>
</evidence>
<comment type="function">
    <text evidence="1">Central component of the receptor complex responsible for the recognition and translocation of cytosolically synthesized mitochondrial preproteins. Together with TOM22 functions as the transit peptide receptor at the surface of the mitochondrion outer membrane and facilitates the movement of preproteins into the translocation pore.</text>
</comment>
<keyword evidence="5 11" id="KW-0812">Transmembrane</keyword>
<dbReference type="GO" id="GO:0015031">
    <property type="term" value="P:protein transport"/>
    <property type="evidence" value="ECO:0007669"/>
    <property type="project" value="UniProtKB-KW"/>
</dbReference>
<proteinExistence type="inferred from homology"/>
<evidence type="ECO:0000256" key="5">
    <source>
        <dbReference type="ARBA" id="ARBA00022692"/>
    </source>
</evidence>
<dbReference type="EMBL" id="KB870809">
    <property type="protein sequence ID" value="EOA24798.1"/>
    <property type="molecule type" value="Genomic_DNA"/>
</dbReference>
<keyword evidence="4" id="KW-0813">Transport</keyword>
<dbReference type="KEGG" id="crb:17887273"/>
<evidence type="ECO:0000256" key="6">
    <source>
        <dbReference type="ARBA" id="ARBA00022787"/>
    </source>
</evidence>
<accession>R0HLJ2</accession>
<keyword evidence="7" id="KW-0653">Protein transport</keyword>
<dbReference type="InterPro" id="IPR010547">
    <property type="entry name" value="TOM20_imprt_rcpt"/>
</dbReference>
<dbReference type="GO" id="GO:0045040">
    <property type="term" value="P:protein insertion into mitochondrial outer membrane"/>
    <property type="evidence" value="ECO:0007669"/>
    <property type="project" value="InterPro"/>
</dbReference>
<evidence type="ECO:0008006" key="14">
    <source>
        <dbReference type="Google" id="ProtNLM"/>
    </source>
</evidence>
<evidence type="ECO:0000256" key="2">
    <source>
        <dbReference type="ARBA" id="ARBA00004572"/>
    </source>
</evidence>
<dbReference type="SUPFAM" id="SSF48452">
    <property type="entry name" value="TPR-like"/>
    <property type="match status" value="1"/>
</dbReference>
<dbReference type="OrthoDB" id="1056333at2759"/>
<evidence type="ECO:0000256" key="9">
    <source>
        <dbReference type="ARBA" id="ARBA00023128"/>
    </source>
</evidence>
<dbReference type="InterPro" id="IPR011990">
    <property type="entry name" value="TPR-like_helical_dom_sf"/>
</dbReference>
<reference evidence="13" key="1">
    <citation type="journal article" date="2013" name="Nat. Genet.">
        <title>The Capsella rubella genome and the genomic consequences of rapid mating system evolution.</title>
        <authorList>
            <person name="Slotte T."/>
            <person name="Hazzouri K.M."/>
            <person name="Agren J.A."/>
            <person name="Koenig D."/>
            <person name="Maumus F."/>
            <person name="Guo Y.L."/>
            <person name="Steige K."/>
            <person name="Platts A.E."/>
            <person name="Escobar J.S."/>
            <person name="Newman L.K."/>
            <person name="Wang W."/>
            <person name="Mandakova T."/>
            <person name="Vello E."/>
            <person name="Smith L.M."/>
            <person name="Henz S.R."/>
            <person name="Steffen J."/>
            <person name="Takuno S."/>
            <person name="Brandvain Y."/>
            <person name="Coop G."/>
            <person name="Andolfatto P."/>
            <person name="Hu T.T."/>
            <person name="Blanchette M."/>
            <person name="Clark R.M."/>
            <person name="Quesneville H."/>
            <person name="Nordborg M."/>
            <person name="Gaut B.S."/>
            <person name="Lysak M.A."/>
            <person name="Jenkins J."/>
            <person name="Grimwood J."/>
            <person name="Chapman J."/>
            <person name="Prochnik S."/>
            <person name="Shu S."/>
            <person name="Rokhsar D."/>
            <person name="Schmutz J."/>
            <person name="Weigel D."/>
            <person name="Wright S.I."/>
        </authorList>
    </citation>
    <scope>NUCLEOTIDE SEQUENCE [LARGE SCALE GENOMIC DNA]</scope>
    <source>
        <strain evidence="13">cv. Monte Gargano</strain>
    </source>
</reference>
<keyword evidence="10 11" id="KW-0472">Membrane</keyword>
<dbReference type="Proteomes" id="UP000029121">
    <property type="component" value="Unassembled WGS sequence"/>
</dbReference>
<keyword evidence="13" id="KW-1185">Reference proteome</keyword>
<name>R0HLJ2_9BRAS</name>
<evidence type="ECO:0000313" key="13">
    <source>
        <dbReference type="Proteomes" id="UP000029121"/>
    </source>
</evidence>
<protein>
    <recommendedName>
        <fullName evidence="14">Mitochondrial import receptor subunit TOM20</fullName>
    </recommendedName>
</protein>
<sequence length="187" mass="20940">MDKLKNFEQIRKNAEETYKSNPEDANNLMRWGEALLELSQFHNVSDSLKMIQEAITKLEKAIMIDPMKHDALWCIGNAYSSYALLTPDDTQAKYNFGLASLFFGIAVDQQPDNKVYQYSLDIAAKAPEIQKNSLVSLTLGGVEVEPSAIPNPKVVKNKKSSNEKYNVMGWVILAIGIVACISLRKLK</sequence>
<keyword evidence="8 11" id="KW-1133">Transmembrane helix</keyword>
<keyword evidence="9" id="KW-0496">Mitochondrion</keyword>
<dbReference type="GO" id="GO:0005742">
    <property type="term" value="C:mitochondrial outer membrane translocase complex"/>
    <property type="evidence" value="ECO:0007669"/>
    <property type="project" value="InterPro"/>
</dbReference>
<evidence type="ECO:0000256" key="7">
    <source>
        <dbReference type="ARBA" id="ARBA00022927"/>
    </source>
</evidence>
<evidence type="ECO:0000313" key="12">
    <source>
        <dbReference type="EMBL" id="EOA24798.1"/>
    </source>
</evidence>
<evidence type="ECO:0000256" key="1">
    <source>
        <dbReference type="ARBA" id="ARBA00003450"/>
    </source>
</evidence>
<gene>
    <name evidence="12" type="ORF">CARUB_v10018077mg</name>
</gene>
<organism evidence="12 13">
    <name type="scientific">Capsella rubella</name>
    <dbReference type="NCBI Taxonomy" id="81985"/>
    <lineage>
        <taxon>Eukaryota</taxon>
        <taxon>Viridiplantae</taxon>
        <taxon>Streptophyta</taxon>
        <taxon>Embryophyta</taxon>
        <taxon>Tracheophyta</taxon>
        <taxon>Spermatophyta</taxon>
        <taxon>Magnoliopsida</taxon>
        <taxon>eudicotyledons</taxon>
        <taxon>Gunneridae</taxon>
        <taxon>Pentapetalae</taxon>
        <taxon>rosids</taxon>
        <taxon>malvids</taxon>
        <taxon>Brassicales</taxon>
        <taxon>Brassicaceae</taxon>
        <taxon>Camelineae</taxon>
        <taxon>Capsella</taxon>
    </lineage>
</organism>
<dbReference type="STRING" id="81985.R0HLJ2"/>
<comment type="subcellular location">
    <subcellularLocation>
        <location evidence="2">Mitochondrion outer membrane</location>
        <topology evidence="2">Single-pass membrane protein</topology>
    </subcellularLocation>
</comment>
<evidence type="ECO:0000256" key="8">
    <source>
        <dbReference type="ARBA" id="ARBA00022989"/>
    </source>
</evidence>
<comment type="similarity">
    <text evidence="3">Belongs to the Tom20 family.</text>
</comment>
<dbReference type="Pfam" id="PF06552">
    <property type="entry name" value="TOM20_plant"/>
    <property type="match status" value="1"/>
</dbReference>
<evidence type="ECO:0000256" key="3">
    <source>
        <dbReference type="ARBA" id="ARBA00005792"/>
    </source>
</evidence>
<dbReference type="eggNOG" id="ENOG502QT42">
    <property type="taxonomic scope" value="Eukaryota"/>
</dbReference>
<evidence type="ECO:0000256" key="11">
    <source>
        <dbReference type="SAM" id="Phobius"/>
    </source>
</evidence>
<dbReference type="PANTHER" id="PTHR32409:SF3">
    <property type="entry name" value="MITOCHONDRIAL IMPORT RECEPTOR SUBUNIT TOM20-1-RELATED"/>
    <property type="match status" value="1"/>
</dbReference>
<feature type="transmembrane region" description="Helical" evidence="11">
    <location>
        <begin position="165"/>
        <end position="183"/>
    </location>
</feature>
<dbReference type="AlphaFoldDB" id="R0HLJ2"/>
<evidence type="ECO:0000256" key="4">
    <source>
        <dbReference type="ARBA" id="ARBA00022448"/>
    </source>
</evidence>
<keyword evidence="6" id="KW-1000">Mitochondrion outer membrane</keyword>